<keyword evidence="1" id="KW-1185">Reference proteome</keyword>
<dbReference type="RefSeq" id="XP_031551214.1">
    <property type="nucleotide sequence ID" value="XM_031695354.1"/>
</dbReference>
<dbReference type="GeneID" id="116288554"/>
<feature type="non-terminal residue" evidence="2">
    <location>
        <position position="143"/>
    </location>
</feature>
<name>A0A6P8H4D5_ACTTE</name>
<dbReference type="AlphaFoldDB" id="A0A6P8H4D5"/>
<reference evidence="2" key="1">
    <citation type="submission" date="2025-08" db="UniProtKB">
        <authorList>
            <consortium name="RefSeq"/>
        </authorList>
    </citation>
    <scope>IDENTIFICATION</scope>
</reference>
<gene>
    <name evidence="2" type="primary">LOC116288554</name>
</gene>
<evidence type="ECO:0000313" key="2">
    <source>
        <dbReference type="RefSeq" id="XP_031551214.1"/>
    </source>
</evidence>
<accession>A0A6P8H4D5</accession>
<dbReference type="InParanoid" id="A0A6P8H4D5"/>
<organism evidence="1 2">
    <name type="scientific">Actinia tenebrosa</name>
    <name type="common">Australian red waratah sea anemone</name>
    <dbReference type="NCBI Taxonomy" id="6105"/>
    <lineage>
        <taxon>Eukaryota</taxon>
        <taxon>Metazoa</taxon>
        <taxon>Cnidaria</taxon>
        <taxon>Anthozoa</taxon>
        <taxon>Hexacorallia</taxon>
        <taxon>Actiniaria</taxon>
        <taxon>Actiniidae</taxon>
        <taxon>Actinia</taxon>
    </lineage>
</organism>
<dbReference type="Proteomes" id="UP000515163">
    <property type="component" value="Unplaced"/>
</dbReference>
<proteinExistence type="predicted"/>
<dbReference type="KEGG" id="aten:116288554"/>
<protein>
    <submittedName>
        <fullName evidence="2">Uncharacterized protein LOC116288554</fullName>
    </submittedName>
</protein>
<evidence type="ECO:0000313" key="1">
    <source>
        <dbReference type="Proteomes" id="UP000515163"/>
    </source>
</evidence>
<sequence>MPTPLPNRKLQTLNRHITSLSDGRVSPVRFQLNQATTEVARSTRSYIKRKANKVVTTTLECIAPGQSEELLGLITVSSSTIDDRPENDVMKTLISLYNGATSRHTKLTLLSIFVKHYTKTQLKAMVPGLTTWRIDEARKYAVA</sequence>
<dbReference type="OrthoDB" id="5982495at2759"/>